<reference evidence="2 3" key="1">
    <citation type="journal article" date="2023" name="Microorganisms">
        <title>Thiorhodovibrio frisius and Trv. litoralis spp. nov., Two Novel Members from a Clade of Fastidious Purple Sulfur Bacteria That Exhibit Unique Red-Shifted Light-Harvesting Capabilities.</title>
        <authorList>
            <person name="Methner A."/>
            <person name="Kuzyk S.B."/>
            <person name="Petersen J."/>
            <person name="Bauer S."/>
            <person name="Brinkmann H."/>
            <person name="Sichau K."/>
            <person name="Wanner G."/>
            <person name="Wolf J."/>
            <person name="Neumann-Schaal M."/>
            <person name="Henke P."/>
            <person name="Tank M."/>
            <person name="Sproer C."/>
            <person name="Bunk B."/>
            <person name="Overmann J."/>
        </authorList>
    </citation>
    <scope>NUCLEOTIDE SEQUENCE [LARGE SCALE GENOMIC DNA]</scope>
    <source>
        <strain evidence="2 3">DSM 6702</strain>
    </source>
</reference>
<dbReference type="Pfam" id="PF01894">
    <property type="entry name" value="YjbQ"/>
    <property type="match status" value="1"/>
</dbReference>
<dbReference type="PANTHER" id="PTHR30615:SF8">
    <property type="entry name" value="UPF0047 PROTEIN C4A8.02C"/>
    <property type="match status" value="1"/>
</dbReference>
<organism evidence="2 3">
    <name type="scientific">Thiorhodovibrio winogradskyi</name>
    <dbReference type="NCBI Taxonomy" id="77007"/>
    <lineage>
        <taxon>Bacteria</taxon>
        <taxon>Pseudomonadati</taxon>
        <taxon>Pseudomonadota</taxon>
        <taxon>Gammaproteobacteria</taxon>
        <taxon>Chromatiales</taxon>
        <taxon>Chromatiaceae</taxon>
        <taxon>Thiorhodovibrio</taxon>
    </lineage>
</organism>
<evidence type="ECO:0000256" key="1">
    <source>
        <dbReference type="ARBA" id="ARBA00005534"/>
    </source>
</evidence>
<keyword evidence="3" id="KW-1185">Reference proteome</keyword>
<dbReference type="InterPro" id="IPR001602">
    <property type="entry name" value="UPF0047_YjbQ-like"/>
</dbReference>
<dbReference type="PIRSF" id="PIRSF004681">
    <property type="entry name" value="UCP004681"/>
    <property type="match status" value="1"/>
</dbReference>
<name>A0ABZ0SI09_9GAMM</name>
<evidence type="ECO:0000313" key="2">
    <source>
        <dbReference type="EMBL" id="WPL19844.1"/>
    </source>
</evidence>
<dbReference type="PANTHER" id="PTHR30615">
    <property type="entry name" value="UNCHARACTERIZED PROTEIN YJBQ-RELATED"/>
    <property type="match status" value="1"/>
</dbReference>
<dbReference type="RefSeq" id="WP_328985595.1">
    <property type="nucleotide sequence ID" value="NZ_CP121472.1"/>
</dbReference>
<dbReference type="SUPFAM" id="SSF111038">
    <property type="entry name" value="YjbQ-like"/>
    <property type="match status" value="1"/>
</dbReference>
<dbReference type="Gene3D" id="2.60.120.460">
    <property type="entry name" value="YjbQ-like"/>
    <property type="match status" value="1"/>
</dbReference>
<sequence>MRQIITLSTSAREALIDITPQVREIARASSVRDGLLNVYAQGATAAIMIQENWDESVQTDVVELLRKLIPRGVWRHDAQDGNGDSHLKAGLVGPSETIPLMDGELGLSTWQNIFLCEFDGPRSERRVVCTLLADT</sequence>
<evidence type="ECO:0000313" key="3">
    <source>
        <dbReference type="Proteomes" id="UP001432180"/>
    </source>
</evidence>
<dbReference type="EMBL" id="CP121472">
    <property type="protein sequence ID" value="WPL19844.1"/>
    <property type="molecule type" value="Genomic_DNA"/>
</dbReference>
<accession>A0ABZ0SI09</accession>
<dbReference type="NCBIfam" id="TIGR00149">
    <property type="entry name" value="TIGR00149_YjbQ"/>
    <property type="match status" value="1"/>
</dbReference>
<comment type="similarity">
    <text evidence="1">Belongs to the UPF0047 family.</text>
</comment>
<proteinExistence type="inferred from homology"/>
<dbReference type="InterPro" id="IPR035917">
    <property type="entry name" value="YjbQ-like_sf"/>
</dbReference>
<dbReference type="Proteomes" id="UP001432180">
    <property type="component" value="Chromosome"/>
</dbReference>
<gene>
    <name evidence="2" type="ORF">Thiowin_04991</name>
</gene>
<protein>
    <submittedName>
        <fullName evidence="2">Secondary thiamine-phosphate synthase enzyme</fullName>
    </submittedName>
</protein>